<sequence length="25" mass="2891">MKVLGSVRLRSTCFRAAHPLELLHR</sequence>
<name>A0A0A9EL70_ARUDO</name>
<dbReference type="AlphaFoldDB" id="A0A0A9EL70"/>
<proteinExistence type="predicted"/>
<reference evidence="1" key="2">
    <citation type="journal article" date="2015" name="Data Brief">
        <title>Shoot transcriptome of the giant reed, Arundo donax.</title>
        <authorList>
            <person name="Barrero R.A."/>
            <person name="Guerrero F.D."/>
            <person name="Moolhuijzen P."/>
            <person name="Goolsby J.A."/>
            <person name="Tidwell J."/>
            <person name="Bellgard S.E."/>
            <person name="Bellgard M.I."/>
        </authorList>
    </citation>
    <scope>NUCLEOTIDE SEQUENCE</scope>
    <source>
        <tissue evidence="1">Shoot tissue taken approximately 20 cm above the soil surface</tissue>
    </source>
</reference>
<reference evidence="1" key="1">
    <citation type="submission" date="2014-09" db="EMBL/GenBank/DDBJ databases">
        <authorList>
            <person name="Magalhaes I.L.F."/>
            <person name="Oliveira U."/>
            <person name="Santos F.R."/>
            <person name="Vidigal T.H.D.A."/>
            <person name="Brescovit A.D."/>
            <person name="Santos A.J."/>
        </authorList>
    </citation>
    <scope>NUCLEOTIDE SEQUENCE</scope>
    <source>
        <tissue evidence="1">Shoot tissue taken approximately 20 cm above the soil surface</tissue>
    </source>
</reference>
<accession>A0A0A9EL70</accession>
<evidence type="ECO:0000313" key="1">
    <source>
        <dbReference type="EMBL" id="JAD99748.1"/>
    </source>
</evidence>
<organism evidence="1">
    <name type="scientific">Arundo donax</name>
    <name type="common">Giant reed</name>
    <name type="synonym">Donax arundinaceus</name>
    <dbReference type="NCBI Taxonomy" id="35708"/>
    <lineage>
        <taxon>Eukaryota</taxon>
        <taxon>Viridiplantae</taxon>
        <taxon>Streptophyta</taxon>
        <taxon>Embryophyta</taxon>
        <taxon>Tracheophyta</taxon>
        <taxon>Spermatophyta</taxon>
        <taxon>Magnoliopsida</taxon>
        <taxon>Liliopsida</taxon>
        <taxon>Poales</taxon>
        <taxon>Poaceae</taxon>
        <taxon>PACMAD clade</taxon>
        <taxon>Arundinoideae</taxon>
        <taxon>Arundineae</taxon>
        <taxon>Arundo</taxon>
    </lineage>
</organism>
<protein>
    <submittedName>
        <fullName evidence="1">Uncharacterized protein</fullName>
    </submittedName>
</protein>
<dbReference type="EMBL" id="GBRH01198147">
    <property type="protein sequence ID" value="JAD99748.1"/>
    <property type="molecule type" value="Transcribed_RNA"/>
</dbReference>